<accession>A0A4Y9YYT9</accession>
<evidence type="ECO:0000256" key="5">
    <source>
        <dbReference type="ARBA" id="ARBA00022827"/>
    </source>
</evidence>
<evidence type="ECO:0000259" key="10">
    <source>
        <dbReference type="PROSITE" id="PS00624"/>
    </source>
</evidence>
<dbReference type="Gene3D" id="3.30.560.10">
    <property type="entry name" value="Glucose Oxidase, domain 3"/>
    <property type="match status" value="1"/>
</dbReference>
<evidence type="ECO:0000256" key="1">
    <source>
        <dbReference type="ARBA" id="ARBA00001974"/>
    </source>
</evidence>
<evidence type="ECO:0000259" key="9">
    <source>
        <dbReference type="PROSITE" id="PS00623"/>
    </source>
</evidence>
<dbReference type="STRING" id="34475.A0A4Y9YYT9"/>
<comment type="cofactor">
    <cofactor evidence="1 7">
        <name>FAD</name>
        <dbReference type="ChEBI" id="CHEBI:57692"/>
    </cofactor>
</comment>
<dbReference type="PIRSF" id="PIRSF000137">
    <property type="entry name" value="Alcohol_oxidase"/>
    <property type="match status" value="1"/>
</dbReference>
<dbReference type="EMBL" id="SEKV01000045">
    <property type="protein sequence ID" value="TFY67786.1"/>
    <property type="molecule type" value="Genomic_DNA"/>
</dbReference>
<dbReference type="SUPFAM" id="SSF54373">
    <property type="entry name" value="FAD-linked reductases, C-terminal domain"/>
    <property type="match status" value="1"/>
</dbReference>
<dbReference type="SUPFAM" id="SSF51905">
    <property type="entry name" value="FAD/NAD(P)-binding domain"/>
    <property type="match status" value="1"/>
</dbReference>
<keyword evidence="4" id="KW-0732">Signal</keyword>
<dbReference type="InterPro" id="IPR007867">
    <property type="entry name" value="GMC_OxRtase_C"/>
</dbReference>
<feature type="domain" description="Glucose-methanol-choline oxidoreductase N-terminal" evidence="10">
    <location>
        <begin position="274"/>
        <end position="288"/>
    </location>
</feature>
<comment type="caution">
    <text evidence="11">The sequence shown here is derived from an EMBL/GenBank/DDBJ whole genome shotgun (WGS) entry which is preliminary data.</text>
</comment>
<dbReference type="InterPro" id="IPR000172">
    <property type="entry name" value="GMC_OxRdtase_N"/>
</dbReference>
<dbReference type="InterPro" id="IPR012132">
    <property type="entry name" value="GMC_OxRdtase"/>
</dbReference>
<name>A0A4Y9YYT9_9APHY</name>
<evidence type="ECO:0000313" key="11">
    <source>
        <dbReference type="EMBL" id="TFY67786.1"/>
    </source>
</evidence>
<proteinExistence type="inferred from homology"/>
<dbReference type="PROSITE" id="PS00623">
    <property type="entry name" value="GMC_OXRED_1"/>
    <property type="match status" value="1"/>
</dbReference>
<dbReference type="PANTHER" id="PTHR11552">
    <property type="entry name" value="GLUCOSE-METHANOL-CHOLINE GMC OXIDOREDUCTASE"/>
    <property type="match status" value="1"/>
</dbReference>
<dbReference type="AlphaFoldDB" id="A0A4Y9YYT9"/>
<dbReference type="InterPro" id="IPR036188">
    <property type="entry name" value="FAD/NAD-bd_sf"/>
</dbReference>
<gene>
    <name evidence="11" type="ORF">EVJ58_g1395</name>
</gene>
<evidence type="ECO:0000256" key="4">
    <source>
        <dbReference type="ARBA" id="ARBA00022729"/>
    </source>
</evidence>
<keyword evidence="6" id="KW-0560">Oxidoreductase</keyword>
<reference evidence="11 12" key="1">
    <citation type="submission" date="2019-01" db="EMBL/GenBank/DDBJ databases">
        <title>Genome sequencing of the rare red list fungi Fomitopsis rosea.</title>
        <authorList>
            <person name="Buettner E."/>
            <person name="Kellner H."/>
        </authorList>
    </citation>
    <scope>NUCLEOTIDE SEQUENCE [LARGE SCALE GENOMIC DNA]</scope>
    <source>
        <strain evidence="11 12">DSM 105464</strain>
    </source>
</reference>
<dbReference type="Pfam" id="PF05199">
    <property type="entry name" value="GMC_oxred_C"/>
    <property type="match status" value="1"/>
</dbReference>
<keyword evidence="5 7" id="KW-0274">FAD</keyword>
<dbReference type="PANTHER" id="PTHR11552:SF201">
    <property type="entry name" value="GLUCOSE-METHANOL-CHOLINE OXIDOREDUCTASE N-TERMINAL DOMAIN-CONTAINING PROTEIN"/>
    <property type="match status" value="1"/>
</dbReference>
<dbReference type="Proteomes" id="UP000298390">
    <property type="component" value="Unassembled WGS sequence"/>
</dbReference>
<comment type="similarity">
    <text evidence="2 8">Belongs to the GMC oxidoreductase family.</text>
</comment>
<evidence type="ECO:0000256" key="3">
    <source>
        <dbReference type="ARBA" id="ARBA00022630"/>
    </source>
</evidence>
<feature type="binding site" evidence="7">
    <location>
        <position position="234"/>
    </location>
    <ligand>
        <name>FAD</name>
        <dbReference type="ChEBI" id="CHEBI:57692"/>
    </ligand>
</feature>
<sequence>MLAQIADISGKEFDYIIVGGGTAGLVVAARLTEDPSVRVLVLEAGEANLDDPMNLLPMQAVRQFNKSKYDWAYKTVKQSHSNNREYVWARGKGLGGSSAVNFMFWNKPAREYLDMFQELGIEGWNWDLFHEYVKKAEKFTPPNHDSDLLTYNAVSMGSSGMCYLLICEDFLTQCRTTGPVDVSFSPARTYLEELLIDSITQHGIPRIADTSSGMSYYQPNAHRQNLIVLVTAHVTGIVSRRDDDGAITATGVTFVHEGNVHEAKTSKEVLLAAGAVISPQILELSGIGKRDVLERAGVEVKIDLPGVGENIQEHLFSGLVCQVKEHHVNGHEVETCDPLFFPDLAAEHYKIRPEGKGALNIRTLSLTFVPLQSICPDAEEIQSTLLKHIMTGIQENKYPQGLRKQYELQLKHLKEKVPNMEIMLVPSPIVPVVATLHPERKHVSLCFGLNNPFSRGSIHIASTDPMEHPTIDPHVYEEPYDLQSMVESVKFNRKLLQTEPFKSVINEEVYPGKDVQTDEQIAGKTRASAHEAEADMEIRLAPRQCQNYVPYVEFVLYAP</sequence>
<evidence type="ECO:0000313" key="12">
    <source>
        <dbReference type="Proteomes" id="UP000298390"/>
    </source>
</evidence>
<dbReference type="GO" id="GO:0050660">
    <property type="term" value="F:flavin adenine dinucleotide binding"/>
    <property type="evidence" value="ECO:0007669"/>
    <property type="project" value="InterPro"/>
</dbReference>
<evidence type="ECO:0000256" key="6">
    <source>
        <dbReference type="ARBA" id="ARBA00023002"/>
    </source>
</evidence>
<keyword evidence="3 8" id="KW-0285">Flavoprotein</keyword>
<evidence type="ECO:0000256" key="7">
    <source>
        <dbReference type="PIRSR" id="PIRSR000137-2"/>
    </source>
</evidence>
<evidence type="ECO:0000256" key="2">
    <source>
        <dbReference type="ARBA" id="ARBA00010790"/>
    </source>
</evidence>
<dbReference type="PROSITE" id="PS00624">
    <property type="entry name" value="GMC_OXRED_2"/>
    <property type="match status" value="1"/>
</dbReference>
<dbReference type="GO" id="GO:0016614">
    <property type="term" value="F:oxidoreductase activity, acting on CH-OH group of donors"/>
    <property type="evidence" value="ECO:0007669"/>
    <property type="project" value="InterPro"/>
</dbReference>
<evidence type="ECO:0000256" key="8">
    <source>
        <dbReference type="RuleBase" id="RU003968"/>
    </source>
</evidence>
<feature type="domain" description="Glucose-methanol-choline oxidoreductase N-terminal" evidence="9">
    <location>
        <begin position="91"/>
        <end position="114"/>
    </location>
</feature>
<organism evidence="11 12">
    <name type="scientific">Rhodofomes roseus</name>
    <dbReference type="NCBI Taxonomy" id="34475"/>
    <lineage>
        <taxon>Eukaryota</taxon>
        <taxon>Fungi</taxon>
        <taxon>Dikarya</taxon>
        <taxon>Basidiomycota</taxon>
        <taxon>Agaricomycotina</taxon>
        <taxon>Agaricomycetes</taxon>
        <taxon>Polyporales</taxon>
        <taxon>Rhodofomes</taxon>
    </lineage>
</organism>
<protein>
    <recommendedName>
        <fullName evidence="9 10">Glucose-methanol-choline oxidoreductase N-terminal domain-containing protein</fullName>
    </recommendedName>
</protein>
<dbReference type="Pfam" id="PF00732">
    <property type="entry name" value="GMC_oxred_N"/>
    <property type="match status" value="1"/>
</dbReference>
<dbReference type="Gene3D" id="3.50.50.60">
    <property type="entry name" value="FAD/NAD(P)-binding domain"/>
    <property type="match status" value="1"/>
</dbReference>